<accession>A0A533IC88</accession>
<gene>
    <name evidence="2" type="ORF">DI616_00265</name>
</gene>
<reference evidence="2 3" key="1">
    <citation type="journal article" date="2017" name="Nat. Commun.">
        <title>In situ click chemistry generation of cyclooxygenase-2 inhibitors.</title>
        <authorList>
            <person name="Bhardwaj A."/>
            <person name="Kaur J."/>
            <person name="Wuest M."/>
            <person name="Wuest F."/>
        </authorList>
    </citation>
    <scope>NUCLEOTIDE SEQUENCE [LARGE SCALE GENOMIC DNA]</scope>
    <source>
        <strain evidence="2">S2_012_000_R3_94</strain>
    </source>
</reference>
<comment type="caution">
    <text evidence="2">The sequence shown here is derived from an EMBL/GenBank/DDBJ whole genome shotgun (WGS) entry which is preliminary data.</text>
</comment>
<keyword evidence="1" id="KW-0812">Transmembrane</keyword>
<dbReference type="EMBL" id="VAFL01000001">
    <property type="protein sequence ID" value="TKW68475.1"/>
    <property type="molecule type" value="Genomic_DNA"/>
</dbReference>
<evidence type="ECO:0000256" key="1">
    <source>
        <dbReference type="SAM" id="Phobius"/>
    </source>
</evidence>
<evidence type="ECO:0000313" key="3">
    <source>
        <dbReference type="Proteomes" id="UP000315344"/>
    </source>
</evidence>
<dbReference type="AlphaFoldDB" id="A0A533IC88"/>
<organism evidence="2 3">
    <name type="scientific">Paracoccus denitrificans</name>
    <dbReference type="NCBI Taxonomy" id="266"/>
    <lineage>
        <taxon>Bacteria</taxon>
        <taxon>Pseudomonadati</taxon>
        <taxon>Pseudomonadota</taxon>
        <taxon>Alphaproteobacteria</taxon>
        <taxon>Rhodobacterales</taxon>
        <taxon>Paracoccaceae</taxon>
        <taxon>Paracoccus</taxon>
    </lineage>
</organism>
<keyword evidence="1" id="KW-1133">Transmembrane helix</keyword>
<keyword evidence="1" id="KW-0472">Membrane</keyword>
<feature type="transmembrane region" description="Helical" evidence="1">
    <location>
        <begin position="53"/>
        <end position="71"/>
    </location>
</feature>
<evidence type="ECO:0000313" key="2">
    <source>
        <dbReference type="EMBL" id="TKW68475.1"/>
    </source>
</evidence>
<evidence type="ECO:0008006" key="4">
    <source>
        <dbReference type="Google" id="ProtNLM"/>
    </source>
</evidence>
<feature type="transmembrane region" description="Helical" evidence="1">
    <location>
        <begin position="27"/>
        <end position="47"/>
    </location>
</feature>
<name>A0A533IC88_PARDE</name>
<dbReference type="Proteomes" id="UP000315344">
    <property type="component" value="Unassembled WGS sequence"/>
</dbReference>
<protein>
    <recommendedName>
        <fullName evidence="4">Transmembrane protein</fullName>
    </recommendedName>
</protein>
<proteinExistence type="predicted"/>
<sequence>MSLPPDRPIFLERAAYRRRRLQDAARLLPVVTLIALLVPVWLMPAALSGAGGMVLLFALWTLVILCSGLLHRRLRRPQPSRGRKDEL</sequence>